<proteinExistence type="predicted"/>
<sequence length="121" mass="13846">MITTLLLLSIILGLIYVRYIPVLGVRCLAMSSLDAESFQVVDVREYNQSYKEPVPKSINIPIAYIKRNYQEISSLNIHIIAADHLEKNMAIRILRKKGFHISGYTMMNCDCNQNNQNKKTA</sequence>
<dbReference type="EMBL" id="FOBW01000011">
    <property type="protein sequence ID" value="SEN34388.1"/>
    <property type="molecule type" value="Genomic_DNA"/>
</dbReference>
<keyword evidence="2" id="KW-1185">Reference proteome</keyword>
<dbReference type="InterPro" id="IPR036873">
    <property type="entry name" value="Rhodanese-like_dom_sf"/>
</dbReference>
<dbReference type="AlphaFoldDB" id="A0A1H8FTF7"/>
<dbReference type="OrthoDB" id="2967651at2"/>
<reference evidence="2" key="1">
    <citation type="submission" date="2016-10" db="EMBL/GenBank/DDBJ databases">
        <authorList>
            <person name="Varghese N."/>
            <person name="Submissions S."/>
        </authorList>
    </citation>
    <scope>NUCLEOTIDE SEQUENCE [LARGE SCALE GENOMIC DNA]</scope>
    <source>
        <strain evidence="2">B48,IBRC-M 10115,DSM 25386,CECT 8001</strain>
    </source>
</reference>
<accession>A0A1H8FTF7</accession>
<organism evidence="1 2">
    <name type="scientific">Mesobacillus persicus</name>
    <dbReference type="NCBI Taxonomy" id="930146"/>
    <lineage>
        <taxon>Bacteria</taxon>
        <taxon>Bacillati</taxon>
        <taxon>Bacillota</taxon>
        <taxon>Bacilli</taxon>
        <taxon>Bacillales</taxon>
        <taxon>Bacillaceae</taxon>
        <taxon>Mesobacillus</taxon>
    </lineage>
</organism>
<dbReference type="STRING" id="930146.SAMN05192533_111162"/>
<gene>
    <name evidence="1" type="ORF">SAMN05192533_111162</name>
</gene>
<dbReference type="RefSeq" id="WP_139195401.1">
    <property type="nucleotide sequence ID" value="NZ_FOBW01000011.1"/>
</dbReference>
<evidence type="ECO:0000313" key="2">
    <source>
        <dbReference type="Proteomes" id="UP000198553"/>
    </source>
</evidence>
<dbReference type="Gene3D" id="3.40.250.10">
    <property type="entry name" value="Rhodanese-like domain"/>
    <property type="match status" value="1"/>
</dbReference>
<protein>
    <recommendedName>
        <fullName evidence="3">Sulfurtransferase</fullName>
    </recommendedName>
</protein>
<evidence type="ECO:0000313" key="1">
    <source>
        <dbReference type="EMBL" id="SEN34388.1"/>
    </source>
</evidence>
<dbReference type="Proteomes" id="UP000198553">
    <property type="component" value="Unassembled WGS sequence"/>
</dbReference>
<dbReference type="SUPFAM" id="SSF52821">
    <property type="entry name" value="Rhodanese/Cell cycle control phosphatase"/>
    <property type="match status" value="1"/>
</dbReference>
<evidence type="ECO:0008006" key="3">
    <source>
        <dbReference type="Google" id="ProtNLM"/>
    </source>
</evidence>
<name>A0A1H8FTF7_9BACI</name>